<organism evidence="4 5">
    <name type="scientific">Roseiarcus fermentans</name>
    <dbReference type="NCBI Taxonomy" id="1473586"/>
    <lineage>
        <taxon>Bacteria</taxon>
        <taxon>Pseudomonadati</taxon>
        <taxon>Pseudomonadota</taxon>
        <taxon>Alphaproteobacteria</taxon>
        <taxon>Hyphomicrobiales</taxon>
        <taxon>Roseiarcaceae</taxon>
        <taxon>Roseiarcus</taxon>
    </lineage>
</organism>
<dbReference type="InterPro" id="IPR036680">
    <property type="entry name" value="SPOR-like_sf"/>
</dbReference>
<gene>
    <name evidence="4" type="ORF">DFR50_1615</name>
</gene>
<dbReference type="Pfam" id="PF05036">
    <property type="entry name" value="SPOR"/>
    <property type="match status" value="1"/>
</dbReference>
<feature type="region of interest" description="Disordered" evidence="1">
    <location>
        <begin position="224"/>
        <end position="408"/>
    </location>
</feature>
<proteinExistence type="predicted"/>
<feature type="domain" description="SPOR" evidence="3">
    <location>
        <begin position="394"/>
        <end position="477"/>
    </location>
</feature>
<feature type="compositionally biased region" description="Low complexity" evidence="1">
    <location>
        <begin position="232"/>
        <end position="242"/>
    </location>
</feature>
<dbReference type="RefSeq" id="WP_113894027.1">
    <property type="nucleotide sequence ID" value="NZ_QNRK01000061.1"/>
</dbReference>
<dbReference type="OrthoDB" id="7338235at2"/>
<sequence>MSVSGSRSAVDIDLDDLERRLRAAGAPSGVVEDPLAELARLVEASRPKAAEAPRPVAAPAPPAAAPLRPVAAAAPPVPAATAPPALRAGELRPAFDAGADRAAEPVETDREAEAVDGQEEPPFDPYPVQPPAPSEALRARPRSSRWLWTVSGLALAGVAMIGAVFVLKGGVPGMPKAPPYIAAAVGPTKVQPPSDATVSSASDAGANLLKDTTQSSKVNVVSNEEQPVDLNAQTAPATTASTGTGGGTAVRGTVDTPVVIAPPPAAPAGGFPEPKPVRTISLRPDGTPIPALAGDGAPGLEAPKPQAKPAAKAPSDAANAQASTPKLDLPTKLSPKSSARVVVAKTDTTAPGGAADMAGEPAAKPEKAAKAKPQDAAVATAPEPAAPAAGEPAAASSGGWAVQLAAPRSEAEAKTVVSKLGSKYASALGGSALGVHKGTTSNGDTVYRVRVTSLSKADAASLCARVKGDGGDCFVTR</sequence>
<keyword evidence="2" id="KW-0812">Transmembrane</keyword>
<feature type="compositionally biased region" description="Low complexity" evidence="1">
    <location>
        <begin position="374"/>
        <end position="395"/>
    </location>
</feature>
<dbReference type="SUPFAM" id="SSF110997">
    <property type="entry name" value="Sporulation related repeat"/>
    <property type="match status" value="1"/>
</dbReference>
<dbReference type="GO" id="GO:0042834">
    <property type="term" value="F:peptidoglycan binding"/>
    <property type="evidence" value="ECO:0007669"/>
    <property type="project" value="InterPro"/>
</dbReference>
<dbReference type="Gene3D" id="3.30.70.1070">
    <property type="entry name" value="Sporulation related repeat"/>
    <property type="match status" value="1"/>
</dbReference>
<reference evidence="4 5" key="1">
    <citation type="submission" date="2018-06" db="EMBL/GenBank/DDBJ databases">
        <title>Genomic Encyclopedia of Type Strains, Phase IV (KMG-IV): sequencing the most valuable type-strain genomes for metagenomic binning, comparative biology and taxonomic classification.</title>
        <authorList>
            <person name="Goeker M."/>
        </authorList>
    </citation>
    <scope>NUCLEOTIDE SEQUENCE [LARGE SCALE GENOMIC DNA]</scope>
    <source>
        <strain evidence="4 5">DSM 24875</strain>
    </source>
</reference>
<accession>A0A366EHR4</accession>
<dbReference type="EMBL" id="QNRK01000061">
    <property type="protein sequence ID" value="RBP00965.1"/>
    <property type="molecule type" value="Genomic_DNA"/>
</dbReference>
<feature type="region of interest" description="Disordered" evidence="1">
    <location>
        <begin position="99"/>
        <end position="142"/>
    </location>
</feature>
<dbReference type="Proteomes" id="UP000253529">
    <property type="component" value="Unassembled WGS sequence"/>
</dbReference>
<comment type="caution">
    <text evidence="4">The sequence shown here is derived from an EMBL/GenBank/DDBJ whole genome shotgun (WGS) entry which is preliminary data.</text>
</comment>
<protein>
    <submittedName>
        <fullName evidence="4">Sporulation related protein</fullName>
    </submittedName>
</protein>
<dbReference type="InterPro" id="IPR007730">
    <property type="entry name" value="SPOR-like_dom"/>
</dbReference>
<dbReference type="AlphaFoldDB" id="A0A366EHR4"/>
<evidence type="ECO:0000256" key="2">
    <source>
        <dbReference type="SAM" id="Phobius"/>
    </source>
</evidence>
<evidence type="ECO:0000256" key="1">
    <source>
        <dbReference type="SAM" id="MobiDB-lite"/>
    </source>
</evidence>
<dbReference type="PROSITE" id="PS51724">
    <property type="entry name" value="SPOR"/>
    <property type="match status" value="1"/>
</dbReference>
<feature type="compositionally biased region" description="Basic and acidic residues" evidence="1">
    <location>
        <begin position="363"/>
        <end position="373"/>
    </location>
</feature>
<keyword evidence="2" id="KW-1133">Transmembrane helix</keyword>
<evidence type="ECO:0000259" key="3">
    <source>
        <dbReference type="PROSITE" id="PS51724"/>
    </source>
</evidence>
<keyword evidence="5" id="KW-1185">Reference proteome</keyword>
<name>A0A366EHR4_9HYPH</name>
<evidence type="ECO:0000313" key="5">
    <source>
        <dbReference type="Proteomes" id="UP000253529"/>
    </source>
</evidence>
<evidence type="ECO:0000313" key="4">
    <source>
        <dbReference type="EMBL" id="RBP00965.1"/>
    </source>
</evidence>
<feature type="compositionally biased region" description="Basic and acidic residues" evidence="1">
    <location>
        <begin position="99"/>
        <end position="113"/>
    </location>
</feature>
<keyword evidence="2" id="KW-0472">Membrane</keyword>
<feature type="compositionally biased region" description="Low complexity" evidence="1">
    <location>
        <begin position="302"/>
        <end position="323"/>
    </location>
</feature>
<feature type="transmembrane region" description="Helical" evidence="2">
    <location>
        <begin position="146"/>
        <end position="167"/>
    </location>
</feature>
<feature type="compositionally biased region" description="Pro residues" evidence="1">
    <location>
        <begin position="123"/>
        <end position="133"/>
    </location>
</feature>